<evidence type="ECO:0000313" key="1">
    <source>
        <dbReference type="EMBL" id="GGD05142.1"/>
    </source>
</evidence>
<dbReference type="Gene3D" id="2.40.10.370">
    <property type="entry name" value="Protein of unknown function DUF3599"/>
    <property type="match status" value="1"/>
</dbReference>
<dbReference type="GO" id="GO:0005840">
    <property type="term" value="C:ribosome"/>
    <property type="evidence" value="ECO:0007669"/>
    <property type="project" value="UniProtKB-KW"/>
</dbReference>
<evidence type="ECO:0000313" key="2">
    <source>
        <dbReference type="Proteomes" id="UP000630615"/>
    </source>
</evidence>
<dbReference type="RefSeq" id="WP_088269955.1">
    <property type="nucleotide sequence ID" value="NZ_BMKI01000021.1"/>
</dbReference>
<organism evidence="1 2">
    <name type="scientific">Enterococcus wangshanyuanii</name>
    <dbReference type="NCBI Taxonomy" id="2005703"/>
    <lineage>
        <taxon>Bacteria</taxon>
        <taxon>Bacillati</taxon>
        <taxon>Bacillota</taxon>
        <taxon>Bacilli</taxon>
        <taxon>Lactobacillales</taxon>
        <taxon>Enterococcaceae</taxon>
        <taxon>Enterococcus</taxon>
    </lineage>
</organism>
<keyword evidence="1" id="KW-0689">Ribosomal protein</keyword>
<reference evidence="2" key="1">
    <citation type="journal article" date="2019" name="Int. J. Syst. Evol. Microbiol.">
        <title>The Global Catalogue of Microorganisms (GCM) 10K type strain sequencing project: providing services to taxonomists for standard genome sequencing and annotation.</title>
        <authorList>
            <consortium name="The Broad Institute Genomics Platform"/>
            <consortium name="The Broad Institute Genome Sequencing Center for Infectious Disease"/>
            <person name="Wu L."/>
            <person name="Ma J."/>
        </authorList>
    </citation>
    <scope>NUCLEOTIDE SEQUENCE [LARGE SCALE GENOMIC DNA]</scope>
    <source>
        <strain evidence="2">CGMCC 1.15942</strain>
    </source>
</reference>
<protein>
    <submittedName>
        <fullName evidence="1">50S ribosomal protein L23</fullName>
    </submittedName>
</protein>
<accession>A0ABQ1PVJ0</accession>
<dbReference type="Proteomes" id="UP000630615">
    <property type="component" value="Unassembled WGS sequence"/>
</dbReference>
<name>A0ABQ1PVJ0_9ENTE</name>
<keyword evidence="2" id="KW-1185">Reference proteome</keyword>
<gene>
    <name evidence="1" type="ORF">GCM10011573_38330</name>
</gene>
<dbReference type="EMBL" id="BMKI01000021">
    <property type="protein sequence ID" value="GGD05142.1"/>
    <property type="molecule type" value="Genomic_DNA"/>
</dbReference>
<keyword evidence="1" id="KW-0687">Ribonucleoprotein</keyword>
<comment type="caution">
    <text evidence="1">The sequence shown here is derived from an EMBL/GenBank/DDBJ whole genome shotgun (WGS) entry which is preliminary data.</text>
</comment>
<proteinExistence type="predicted"/>
<sequence length="124" mass="13764">MNEAEILAMTYTDKCTIERYDDHEDPETGVTEQSYQAVSEDLPCALSQSGLGSSGNLAVVENTGMINVTYEEQKLFLMPSVDIRKGDRIQITQSTGQQHTLFAKKPFSYPSHLEVNLSGSEIDE</sequence>
<dbReference type="InterPro" id="IPR038667">
    <property type="entry name" value="XkdH-like_sf"/>
</dbReference>